<comment type="caution">
    <text evidence="3">The sequence shown here is derived from an EMBL/GenBank/DDBJ whole genome shotgun (WGS) entry which is preliminary data.</text>
</comment>
<accession>A0A5C6AV68</accession>
<dbReference type="Gene3D" id="2.40.10.480">
    <property type="match status" value="1"/>
</dbReference>
<feature type="transmembrane region" description="Helical" evidence="1">
    <location>
        <begin position="86"/>
        <end position="103"/>
    </location>
</feature>
<feature type="transmembrane region" description="Helical" evidence="1">
    <location>
        <begin position="109"/>
        <end position="129"/>
    </location>
</feature>
<dbReference type="EMBL" id="SJPN01000004">
    <property type="protein sequence ID" value="TWU02932.1"/>
    <property type="molecule type" value="Genomic_DNA"/>
</dbReference>
<dbReference type="InterPro" id="IPR011047">
    <property type="entry name" value="Quinoprotein_ADH-like_sf"/>
</dbReference>
<keyword evidence="4" id="KW-1185">Reference proteome</keyword>
<keyword evidence="1" id="KW-0472">Membrane</keyword>
<feature type="transmembrane region" description="Helical" evidence="1">
    <location>
        <begin position="54"/>
        <end position="74"/>
    </location>
</feature>
<feature type="domain" description="Pyrrolo-quinoline quinone repeat" evidence="2">
    <location>
        <begin position="270"/>
        <end position="518"/>
    </location>
</feature>
<dbReference type="SMART" id="SM00564">
    <property type="entry name" value="PQQ"/>
    <property type="match status" value="4"/>
</dbReference>
<reference evidence="3 4" key="1">
    <citation type="submission" date="2019-02" db="EMBL/GenBank/DDBJ databases">
        <title>Deep-cultivation of Planctomycetes and their phenomic and genomic characterization uncovers novel biology.</title>
        <authorList>
            <person name="Wiegand S."/>
            <person name="Jogler M."/>
            <person name="Boedeker C."/>
            <person name="Pinto D."/>
            <person name="Vollmers J."/>
            <person name="Rivas-Marin E."/>
            <person name="Kohn T."/>
            <person name="Peeters S.H."/>
            <person name="Heuer A."/>
            <person name="Rast P."/>
            <person name="Oberbeckmann S."/>
            <person name="Bunk B."/>
            <person name="Jeske O."/>
            <person name="Meyerdierks A."/>
            <person name="Storesund J.E."/>
            <person name="Kallscheuer N."/>
            <person name="Luecker S."/>
            <person name="Lage O.M."/>
            <person name="Pohl T."/>
            <person name="Merkel B.J."/>
            <person name="Hornburger P."/>
            <person name="Mueller R.-W."/>
            <person name="Bruemmer F."/>
            <person name="Labrenz M."/>
            <person name="Spormann A.M."/>
            <person name="Op Den Camp H."/>
            <person name="Overmann J."/>
            <person name="Amann R."/>
            <person name="Jetten M.S.M."/>
            <person name="Mascher T."/>
            <person name="Medema M.H."/>
            <person name="Devos D.P."/>
            <person name="Kaster A.-K."/>
            <person name="Ovreas L."/>
            <person name="Rohde M."/>
            <person name="Galperin M.Y."/>
            <person name="Jogler C."/>
        </authorList>
    </citation>
    <scope>NUCLEOTIDE SEQUENCE [LARGE SCALE GENOMIC DNA]</scope>
    <source>
        <strain evidence="3 4">Pla52n</strain>
    </source>
</reference>
<dbReference type="InterPro" id="IPR018391">
    <property type="entry name" value="PQQ_b-propeller_rpt"/>
</dbReference>
<sequence length="595" mass="64619">MESVNDLTPKVADDPMPSGNDSWAALRTWPAIGLLSLMMIAKGLPWLFSEPPQSVQVASLLGPAAAALLLIVWWLFASRAGRKEKVGGLFGLGVVAGLTFLLLHPTMRVLPAVVFFVPIGVAAFALPLVTLPRSPTRRVPCAILLSLVGFGFWGLLQFGGTSGMFAFEFDWRWNPSAEQRYLASLSERSDLSAEMILSDAKVSEPITTATAQWPGFRGANRDSVVRGVSISPDWKSSPPKELWRRLIGPGWSSFAVAGDNLFTQEQRGNDEAVMCLDATTGEPRWSRTHAARFYEGIGGAGPRATPTIGNDVLYTLGAEGQLAALNPRTGKEIWTRELRQDAGREPPIWGWSSSPLLVGDLIIVHAGGESDKGLLAYDATTGEPAWSSPSGVDSYSSPHTATLCGVEGLLMITDAGIQFLNPSDGSEIWSFGQPGEGYRILQPLIIGDRVLMGSSQGSGTYCLQVSRDSDQWQVKLEWLSRDMKPDFNDFVVYQDHLYGFDSGILACVDLKSGKRKWKRGRYGKGQLLLLADAGQLLIVSENGDLVLVQATPENLDELASIDAIDGKTWNHPVLIENRVYLRNGAEAVCFELAVQ</sequence>
<dbReference type="Proteomes" id="UP000320176">
    <property type="component" value="Unassembled WGS sequence"/>
</dbReference>
<keyword evidence="1" id="KW-1133">Transmembrane helix</keyword>
<evidence type="ECO:0000313" key="3">
    <source>
        <dbReference type="EMBL" id="TWU02932.1"/>
    </source>
</evidence>
<evidence type="ECO:0000256" key="1">
    <source>
        <dbReference type="SAM" id="Phobius"/>
    </source>
</evidence>
<dbReference type="Gene3D" id="2.130.10.10">
    <property type="entry name" value="YVTN repeat-like/Quinoprotein amine dehydrogenase"/>
    <property type="match status" value="1"/>
</dbReference>
<dbReference type="SUPFAM" id="SSF50998">
    <property type="entry name" value="Quinoprotein alcohol dehydrogenase-like"/>
    <property type="match status" value="1"/>
</dbReference>
<evidence type="ECO:0000259" key="2">
    <source>
        <dbReference type="Pfam" id="PF13360"/>
    </source>
</evidence>
<protein>
    <submittedName>
        <fullName evidence="3">Outer membrane biogenesis protein BamB</fullName>
    </submittedName>
</protein>
<name>A0A5C6AV68_9BACT</name>
<dbReference type="AlphaFoldDB" id="A0A5C6AV68"/>
<keyword evidence="1" id="KW-0812">Transmembrane</keyword>
<feature type="transmembrane region" description="Helical" evidence="1">
    <location>
        <begin position="141"/>
        <end position="160"/>
    </location>
</feature>
<dbReference type="InterPro" id="IPR015943">
    <property type="entry name" value="WD40/YVTN_repeat-like_dom_sf"/>
</dbReference>
<dbReference type="InterPro" id="IPR002372">
    <property type="entry name" value="PQQ_rpt_dom"/>
</dbReference>
<dbReference type="PANTHER" id="PTHR34512">
    <property type="entry name" value="CELL SURFACE PROTEIN"/>
    <property type="match status" value="1"/>
</dbReference>
<gene>
    <name evidence="3" type="ORF">Pla52n_40200</name>
</gene>
<dbReference type="RefSeq" id="WP_231742112.1">
    <property type="nucleotide sequence ID" value="NZ_CP151726.1"/>
</dbReference>
<proteinExistence type="predicted"/>
<organism evidence="3 4">
    <name type="scientific">Stieleria varia</name>
    <dbReference type="NCBI Taxonomy" id="2528005"/>
    <lineage>
        <taxon>Bacteria</taxon>
        <taxon>Pseudomonadati</taxon>
        <taxon>Planctomycetota</taxon>
        <taxon>Planctomycetia</taxon>
        <taxon>Pirellulales</taxon>
        <taxon>Pirellulaceae</taxon>
        <taxon>Stieleria</taxon>
    </lineage>
</organism>
<dbReference type="Pfam" id="PF13360">
    <property type="entry name" value="PQQ_2"/>
    <property type="match status" value="1"/>
</dbReference>
<dbReference type="PANTHER" id="PTHR34512:SF30">
    <property type="entry name" value="OUTER MEMBRANE PROTEIN ASSEMBLY FACTOR BAMB"/>
    <property type="match status" value="1"/>
</dbReference>
<evidence type="ECO:0000313" key="4">
    <source>
        <dbReference type="Proteomes" id="UP000320176"/>
    </source>
</evidence>